<evidence type="ECO:0000313" key="2">
    <source>
        <dbReference type="EMBL" id="MBD1319848.1"/>
    </source>
</evidence>
<evidence type="ECO:0000256" key="1">
    <source>
        <dbReference type="SAM" id="SignalP"/>
    </source>
</evidence>
<dbReference type="PROSITE" id="PS51257">
    <property type="entry name" value="PROKAR_LIPOPROTEIN"/>
    <property type="match status" value="1"/>
</dbReference>
<protein>
    <recommendedName>
        <fullName evidence="4">Lipoprotein</fullName>
    </recommendedName>
</protein>
<gene>
    <name evidence="2" type="ORF">IDF66_09640</name>
</gene>
<keyword evidence="1" id="KW-0732">Signal</keyword>
<feature type="chain" id="PRO_5046193863" description="Lipoprotein" evidence="1">
    <location>
        <begin position="27"/>
        <end position="139"/>
    </location>
</feature>
<organism evidence="2 3">
    <name type="scientific">Gordonia hankookensis</name>
    <dbReference type="NCBI Taxonomy" id="589403"/>
    <lineage>
        <taxon>Bacteria</taxon>
        <taxon>Bacillati</taxon>
        <taxon>Actinomycetota</taxon>
        <taxon>Actinomycetes</taxon>
        <taxon>Mycobacteriales</taxon>
        <taxon>Gordoniaceae</taxon>
        <taxon>Gordonia</taxon>
    </lineage>
</organism>
<keyword evidence="3" id="KW-1185">Reference proteome</keyword>
<sequence>MMRFDRLSMLLAVVFAAALLMTGCGSDGDDAPDGAALPKDFPTGQVPLVDGTVLTADGTRADGWSVTVQGGRDSGNVLENAVTSLTDAGFTESQRSSDGGQKVVILSAEKAGATYWVQVGTAAGAAGGGASVFYQISVD</sequence>
<name>A0ABR7WAR4_9ACTN</name>
<comment type="caution">
    <text evidence="2">The sequence shown here is derived from an EMBL/GenBank/DDBJ whole genome shotgun (WGS) entry which is preliminary data.</text>
</comment>
<evidence type="ECO:0000313" key="3">
    <source>
        <dbReference type="Proteomes" id="UP000602395"/>
    </source>
</evidence>
<evidence type="ECO:0008006" key="4">
    <source>
        <dbReference type="Google" id="ProtNLM"/>
    </source>
</evidence>
<dbReference type="RefSeq" id="WP_164307731.1">
    <property type="nucleotide sequence ID" value="NZ_BAABAD010000004.1"/>
</dbReference>
<accession>A0ABR7WAR4</accession>
<reference evidence="2 3" key="1">
    <citation type="submission" date="2020-09" db="EMBL/GenBank/DDBJ databases">
        <title>Novel species in genus Gordonia.</title>
        <authorList>
            <person name="Zhang G."/>
        </authorList>
    </citation>
    <scope>NUCLEOTIDE SEQUENCE [LARGE SCALE GENOMIC DNA]</scope>
    <source>
        <strain evidence="2 3">ON-33</strain>
    </source>
</reference>
<proteinExistence type="predicted"/>
<feature type="signal peptide" evidence="1">
    <location>
        <begin position="1"/>
        <end position="26"/>
    </location>
</feature>
<dbReference type="EMBL" id="JACWMS010000002">
    <property type="protein sequence ID" value="MBD1319848.1"/>
    <property type="molecule type" value="Genomic_DNA"/>
</dbReference>
<dbReference type="Proteomes" id="UP000602395">
    <property type="component" value="Unassembled WGS sequence"/>
</dbReference>